<dbReference type="EMBL" id="MWIH01000005">
    <property type="protein sequence ID" value="OQO92371.1"/>
    <property type="molecule type" value="Genomic_DNA"/>
</dbReference>
<dbReference type="Pfam" id="PF14011">
    <property type="entry name" value="ESX-1_EspG"/>
    <property type="match status" value="1"/>
</dbReference>
<evidence type="ECO:0000256" key="3">
    <source>
        <dbReference type="ARBA" id="ARBA00022490"/>
    </source>
</evidence>
<reference evidence="5 6" key="1">
    <citation type="submission" date="2017-02" db="EMBL/GenBank/DDBJ databases">
        <title>Draft genome of Saccharomonospora sp. 154.</title>
        <authorList>
            <person name="Alonso-Carmona G.S."/>
            <person name="De La Haba R."/>
            <person name="Vera-Gargallo B."/>
            <person name="Sandoval-Trujillo A.H."/>
            <person name="Ramirez-Duran N."/>
            <person name="Ventosa A."/>
        </authorList>
    </citation>
    <scope>NUCLEOTIDE SEQUENCE [LARGE SCALE GENOMIC DNA]</scope>
    <source>
        <strain evidence="5 6">LRS4.154</strain>
    </source>
</reference>
<gene>
    <name evidence="5" type="ORF">B1813_09175</name>
</gene>
<evidence type="ECO:0000313" key="6">
    <source>
        <dbReference type="Proteomes" id="UP000192591"/>
    </source>
</evidence>
<keyword evidence="4" id="KW-0143">Chaperone</keyword>
<proteinExistence type="inferred from homology"/>
<organism evidence="5 6">
    <name type="scientific">Saccharomonospora piscinae</name>
    <dbReference type="NCBI Taxonomy" id="687388"/>
    <lineage>
        <taxon>Bacteria</taxon>
        <taxon>Bacillati</taxon>
        <taxon>Actinomycetota</taxon>
        <taxon>Actinomycetes</taxon>
        <taxon>Pseudonocardiales</taxon>
        <taxon>Pseudonocardiaceae</taxon>
        <taxon>Saccharomonospora</taxon>
    </lineage>
</organism>
<dbReference type="InterPro" id="IPR025734">
    <property type="entry name" value="EspG"/>
</dbReference>
<dbReference type="STRING" id="1962155.B1813_09175"/>
<evidence type="ECO:0000256" key="2">
    <source>
        <dbReference type="ARBA" id="ARBA00006411"/>
    </source>
</evidence>
<comment type="similarity">
    <text evidence="2">Belongs to the EspG family.</text>
</comment>
<comment type="subcellular location">
    <subcellularLocation>
        <location evidence="1">Cytoplasm</location>
    </subcellularLocation>
</comment>
<accession>A0A1V9A5L5</accession>
<protein>
    <submittedName>
        <fullName evidence="5">ESX secretion-associated protein EspG</fullName>
    </submittedName>
</protein>
<keyword evidence="3" id="KW-0963">Cytoplasm</keyword>
<dbReference type="RefSeq" id="WP_081191440.1">
    <property type="nucleotide sequence ID" value="NZ_MWIH01000005.1"/>
</dbReference>
<dbReference type="AlphaFoldDB" id="A0A1V9A5L5"/>
<dbReference type="Proteomes" id="UP000192591">
    <property type="component" value="Unassembled WGS sequence"/>
</dbReference>
<name>A0A1V9A5L5_SACPI</name>
<evidence type="ECO:0000313" key="5">
    <source>
        <dbReference type="EMBL" id="OQO92371.1"/>
    </source>
</evidence>
<evidence type="ECO:0000256" key="4">
    <source>
        <dbReference type="ARBA" id="ARBA00023186"/>
    </source>
</evidence>
<evidence type="ECO:0000256" key="1">
    <source>
        <dbReference type="ARBA" id="ARBA00004496"/>
    </source>
</evidence>
<comment type="caution">
    <text evidence="5">The sequence shown here is derived from an EMBL/GenBank/DDBJ whole genome shotgun (WGS) entry which is preliminary data.</text>
</comment>
<keyword evidence="6" id="KW-1185">Reference proteome</keyword>
<sequence>MNADAIELSVGALASVAEREGLGSPHLTLQPEPMWLPREDLAAARAAVDGELAAAGLLDGRGRLDPDFRDWLPVLTTAAIEYYGWMTHEGAPFSVLAASRGLLGVVAVRRGDRITLAPADHTVLPAELAARLPEVSPGGGTRWAVRVSDFEEGRRHTHRDRSVAAIVAEISKVVERETTGGGELYVAERDPAGRRRSLRRPLHYVDTDWGRYVNYRVSVGDEDEFWVQPADAATVAATLESLRGQLTTAQRV</sequence>